<gene>
    <name evidence="5" type="ORF">ENI34_02760</name>
</gene>
<organism evidence="5 6">
    <name type="scientific">candidate division WOR-3 bacterium</name>
    <dbReference type="NCBI Taxonomy" id="2052148"/>
    <lineage>
        <taxon>Bacteria</taxon>
        <taxon>Bacteria division WOR-3</taxon>
    </lineage>
</organism>
<dbReference type="PANTHER" id="PTHR42788:SF13">
    <property type="entry name" value="ALIPHATIC SULFONATES IMPORT ATP-BINDING PROTEIN SSUB"/>
    <property type="match status" value="1"/>
</dbReference>
<dbReference type="SMART" id="SM00382">
    <property type="entry name" value="AAA"/>
    <property type="match status" value="1"/>
</dbReference>
<dbReference type="GO" id="GO:0005524">
    <property type="term" value="F:ATP binding"/>
    <property type="evidence" value="ECO:0007669"/>
    <property type="project" value="UniProtKB-KW"/>
</dbReference>
<keyword evidence="2" id="KW-0547">Nucleotide-binding</keyword>
<dbReference type="Proteomes" id="UP000885826">
    <property type="component" value="Unassembled WGS sequence"/>
</dbReference>
<protein>
    <submittedName>
        <fullName evidence="5">ABC transporter ATP-binding protein</fullName>
    </submittedName>
</protein>
<dbReference type="PANTHER" id="PTHR42788">
    <property type="entry name" value="TAURINE IMPORT ATP-BINDING PROTEIN-RELATED"/>
    <property type="match status" value="1"/>
</dbReference>
<dbReference type="AlphaFoldDB" id="A0A9C9EL98"/>
<evidence type="ECO:0000256" key="2">
    <source>
        <dbReference type="ARBA" id="ARBA00022741"/>
    </source>
</evidence>
<dbReference type="GO" id="GO:0016887">
    <property type="term" value="F:ATP hydrolysis activity"/>
    <property type="evidence" value="ECO:0007669"/>
    <property type="project" value="InterPro"/>
</dbReference>
<comment type="caution">
    <text evidence="5">The sequence shown here is derived from an EMBL/GenBank/DDBJ whole genome shotgun (WGS) entry which is preliminary data.</text>
</comment>
<keyword evidence="3 5" id="KW-0067">ATP-binding</keyword>
<evidence type="ECO:0000259" key="4">
    <source>
        <dbReference type="PROSITE" id="PS50893"/>
    </source>
</evidence>
<dbReference type="CDD" id="cd03293">
    <property type="entry name" value="ABC_NrtD_SsuB_transporters"/>
    <property type="match status" value="1"/>
</dbReference>
<dbReference type="PROSITE" id="PS50893">
    <property type="entry name" value="ABC_TRANSPORTER_2"/>
    <property type="match status" value="1"/>
</dbReference>
<proteinExistence type="predicted"/>
<dbReference type="InterPro" id="IPR003439">
    <property type="entry name" value="ABC_transporter-like_ATP-bd"/>
</dbReference>
<evidence type="ECO:0000313" key="6">
    <source>
        <dbReference type="Proteomes" id="UP000885826"/>
    </source>
</evidence>
<dbReference type="InterPro" id="IPR017871">
    <property type="entry name" value="ABC_transporter-like_CS"/>
</dbReference>
<dbReference type="InterPro" id="IPR003593">
    <property type="entry name" value="AAA+_ATPase"/>
</dbReference>
<dbReference type="EMBL" id="DRIG01000030">
    <property type="protein sequence ID" value="HEC78045.1"/>
    <property type="molecule type" value="Genomic_DNA"/>
</dbReference>
<dbReference type="InterPro" id="IPR027417">
    <property type="entry name" value="P-loop_NTPase"/>
</dbReference>
<accession>A0A9C9EL98</accession>
<dbReference type="SUPFAM" id="SSF52540">
    <property type="entry name" value="P-loop containing nucleoside triphosphate hydrolases"/>
    <property type="match status" value="1"/>
</dbReference>
<dbReference type="Pfam" id="PF00005">
    <property type="entry name" value="ABC_tran"/>
    <property type="match status" value="1"/>
</dbReference>
<evidence type="ECO:0000256" key="1">
    <source>
        <dbReference type="ARBA" id="ARBA00022448"/>
    </source>
</evidence>
<dbReference type="Gene3D" id="3.40.50.300">
    <property type="entry name" value="P-loop containing nucleotide triphosphate hydrolases"/>
    <property type="match status" value="1"/>
</dbReference>
<sequence length="258" mass="29839">MSFLRVNGVKKVYYGKRREEVVALHNITFECRDGEFLCIVGPTGCGKTTLLRLIAGLEHTDAGEIAIDNKKVEGINLNTTLVFQQYSLFPWRNVRDNIAFSLEMKSIPKKARYEAAQKFINLVRLTGFEKAYPYELSGGMQQRVAIARALAYNPKLLLLDEPFGALDERTRHQLQEELLMIWQQEKKTILFVTHNIDEAIFLADRILIMRDRPGSIEKEFKIALPRPRNRRSEKFIEFHIRIREILENILTDNKTGGT</sequence>
<evidence type="ECO:0000313" key="5">
    <source>
        <dbReference type="EMBL" id="HEC78045.1"/>
    </source>
</evidence>
<feature type="domain" description="ABC transporter" evidence="4">
    <location>
        <begin position="4"/>
        <end position="236"/>
    </location>
</feature>
<evidence type="ECO:0000256" key="3">
    <source>
        <dbReference type="ARBA" id="ARBA00022840"/>
    </source>
</evidence>
<dbReference type="GO" id="GO:0015697">
    <property type="term" value="P:quaternary ammonium group transport"/>
    <property type="evidence" value="ECO:0007669"/>
    <property type="project" value="UniProtKB-ARBA"/>
</dbReference>
<dbReference type="FunFam" id="3.40.50.300:FF:000425">
    <property type="entry name" value="Probable ABC transporter, ATP-binding subunit"/>
    <property type="match status" value="1"/>
</dbReference>
<reference evidence="5" key="1">
    <citation type="journal article" date="2020" name="mSystems">
        <title>Genome- and Community-Level Interaction Insights into Carbon Utilization and Element Cycling Functions of Hydrothermarchaeota in Hydrothermal Sediment.</title>
        <authorList>
            <person name="Zhou Z."/>
            <person name="Liu Y."/>
            <person name="Xu W."/>
            <person name="Pan J."/>
            <person name="Luo Z.H."/>
            <person name="Li M."/>
        </authorList>
    </citation>
    <scope>NUCLEOTIDE SEQUENCE</scope>
    <source>
        <strain evidence="5">HyVt-388</strain>
    </source>
</reference>
<dbReference type="PROSITE" id="PS00211">
    <property type="entry name" value="ABC_TRANSPORTER_1"/>
    <property type="match status" value="1"/>
</dbReference>
<name>A0A9C9EL98_UNCW3</name>
<keyword evidence="1" id="KW-0813">Transport</keyword>
<dbReference type="InterPro" id="IPR050166">
    <property type="entry name" value="ABC_transporter_ATP-bind"/>
</dbReference>